<dbReference type="HAMAP" id="MF_00984">
    <property type="entry name" value="SSB"/>
    <property type="match status" value="1"/>
</dbReference>
<keyword evidence="2" id="KW-0233">DNA recombination</keyword>
<reference evidence="5" key="1">
    <citation type="submission" date="2020-08" db="EMBL/GenBank/DDBJ databases">
        <title>Genome public.</title>
        <authorList>
            <person name="Liu C."/>
            <person name="Sun Q."/>
        </authorList>
    </citation>
    <scope>NUCLEOTIDE SEQUENCE</scope>
    <source>
        <strain evidence="5">NSJ-53</strain>
    </source>
</reference>
<dbReference type="GO" id="GO:0006310">
    <property type="term" value="P:DNA recombination"/>
    <property type="evidence" value="ECO:0007669"/>
    <property type="project" value="UniProtKB-UniRule"/>
</dbReference>
<keyword evidence="2" id="KW-0227">DNA damage</keyword>
<dbReference type="Pfam" id="PF00436">
    <property type="entry name" value="SSB"/>
    <property type="match status" value="1"/>
</dbReference>
<comment type="subunit">
    <text evidence="2">Homotetramer.</text>
</comment>
<evidence type="ECO:0000313" key="5">
    <source>
        <dbReference type="EMBL" id="MBC8532047.1"/>
    </source>
</evidence>
<protein>
    <recommendedName>
        <fullName evidence="2 3">Single-stranded DNA-binding protein</fullName>
        <shortName evidence="2">SSB</shortName>
    </recommendedName>
</protein>
<dbReference type="RefSeq" id="WP_249317041.1">
    <property type="nucleotide sequence ID" value="NZ_JACRSR010000004.1"/>
</dbReference>
<keyword evidence="2" id="KW-0235">DNA replication</keyword>
<dbReference type="Gene3D" id="2.40.50.140">
    <property type="entry name" value="Nucleic acid-binding proteins"/>
    <property type="match status" value="1"/>
</dbReference>
<comment type="caution">
    <text evidence="5">The sequence shown here is derived from an EMBL/GenBank/DDBJ whole genome shotgun (WGS) entry which is preliminary data.</text>
</comment>
<dbReference type="EMBL" id="JACRSR010000004">
    <property type="protein sequence ID" value="MBC8532047.1"/>
    <property type="molecule type" value="Genomic_DNA"/>
</dbReference>
<dbReference type="PANTHER" id="PTHR10302:SF27">
    <property type="entry name" value="SINGLE-STRANDED DNA-BINDING PROTEIN"/>
    <property type="match status" value="1"/>
</dbReference>
<keyword evidence="2" id="KW-0234">DNA repair</keyword>
<dbReference type="InterPro" id="IPR000424">
    <property type="entry name" value="Primosome_PriB/ssb"/>
</dbReference>
<dbReference type="InterPro" id="IPR011344">
    <property type="entry name" value="ssDNA-bd"/>
</dbReference>
<accession>A0A926D650</accession>
<keyword evidence="6" id="KW-1185">Reference proteome</keyword>
<proteinExistence type="inferred from homology"/>
<name>A0A926D650_9FIRM</name>
<evidence type="ECO:0000313" key="6">
    <source>
        <dbReference type="Proteomes" id="UP000623172"/>
    </source>
</evidence>
<dbReference type="InterPro" id="IPR012340">
    <property type="entry name" value="NA-bd_OB-fold"/>
</dbReference>
<dbReference type="SUPFAM" id="SSF50249">
    <property type="entry name" value="Nucleic acid-binding proteins"/>
    <property type="match status" value="1"/>
</dbReference>
<comment type="caution">
    <text evidence="2">Lacks conserved residue(s) required for the propagation of feature annotation.</text>
</comment>
<evidence type="ECO:0000256" key="4">
    <source>
        <dbReference type="SAM" id="MobiDB-lite"/>
    </source>
</evidence>
<dbReference type="PIRSF" id="PIRSF002070">
    <property type="entry name" value="SSB"/>
    <property type="match status" value="1"/>
</dbReference>
<organism evidence="5 6">
    <name type="scientific">Gehongia tenuis</name>
    <dbReference type="NCBI Taxonomy" id="2763655"/>
    <lineage>
        <taxon>Bacteria</taxon>
        <taxon>Bacillati</taxon>
        <taxon>Bacillota</taxon>
        <taxon>Clostridia</taxon>
        <taxon>Christensenellales</taxon>
        <taxon>Christensenellaceae</taxon>
        <taxon>Gehongia</taxon>
    </lineage>
</organism>
<dbReference type="PROSITE" id="PS50935">
    <property type="entry name" value="SSB"/>
    <property type="match status" value="1"/>
</dbReference>
<evidence type="ECO:0000256" key="2">
    <source>
        <dbReference type="HAMAP-Rule" id="MF_00984"/>
    </source>
</evidence>
<dbReference type="CDD" id="cd04496">
    <property type="entry name" value="SSB_OBF"/>
    <property type="match status" value="1"/>
</dbReference>
<comment type="function">
    <text evidence="2">Plays an important role in DNA replication, recombination and repair. Binds to ssDNA and to an array of partner proteins to recruit them to their sites of action during DNA metabolism.</text>
</comment>
<dbReference type="GO" id="GO:0006281">
    <property type="term" value="P:DNA repair"/>
    <property type="evidence" value="ECO:0007669"/>
    <property type="project" value="UniProtKB-UniRule"/>
</dbReference>
<keyword evidence="1 2" id="KW-0238">DNA-binding</keyword>
<dbReference type="GO" id="GO:0006260">
    <property type="term" value="P:DNA replication"/>
    <property type="evidence" value="ECO:0007669"/>
    <property type="project" value="UniProtKB-UniRule"/>
</dbReference>
<sequence>MNKAIIVGNLTRDPELRATGSGISVCSFTVAVNRRFKDQNGETQADFIPVVVWRQQGENCAKYLSKGSKVAVCGAIQVRSYDAQDGSKRYATEIVADEVQFLNSRGEGAAPQPRQERPAPKAPASMQFDDDLHPVEDDDLPF</sequence>
<dbReference type="PANTHER" id="PTHR10302">
    <property type="entry name" value="SINGLE-STRANDED DNA-BINDING PROTEIN"/>
    <property type="match status" value="1"/>
</dbReference>
<evidence type="ECO:0000256" key="3">
    <source>
        <dbReference type="PIRNR" id="PIRNR002070"/>
    </source>
</evidence>
<dbReference type="AlphaFoldDB" id="A0A926D650"/>
<feature type="short sequence motif" description="Important for interaction with partner proteins" evidence="2">
    <location>
        <begin position="137"/>
        <end position="142"/>
    </location>
</feature>
<evidence type="ECO:0000256" key="1">
    <source>
        <dbReference type="ARBA" id="ARBA00023125"/>
    </source>
</evidence>
<dbReference type="Proteomes" id="UP000623172">
    <property type="component" value="Unassembled WGS sequence"/>
</dbReference>
<dbReference type="GO" id="GO:0003697">
    <property type="term" value="F:single-stranded DNA binding"/>
    <property type="evidence" value="ECO:0007669"/>
    <property type="project" value="UniProtKB-UniRule"/>
</dbReference>
<gene>
    <name evidence="5" type="ORF">H8696_09330</name>
</gene>
<dbReference type="NCBIfam" id="TIGR00621">
    <property type="entry name" value="ssb"/>
    <property type="match status" value="1"/>
</dbReference>
<feature type="region of interest" description="Disordered" evidence="4">
    <location>
        <begin position="102"/>
        <end position="142"/>
    </location>
</feature>
<dbReference type="GO" id="GO:0009295">
    <property type="term" value="C:nucleoid"/>
    <property type="evidence" value="ECO:0007669"/>
    <property type="project" value="TreeGrafter"/>
</dbReference>